<organism evidence="2 3">
    <name type="scientific">Ranatra chinensis</name>
    <dbReference type="NCBI Taxonomy" id="642074"/>
    <lineage>
        <taxon>Eukaryota</taxon>
        <taxon>Metazoa</taxon>
        <taxon>Ecdysozoa</taxon>
        <taxon>Arthropoda</taxon>
        <taxon>Hexapoda</taxon>
        <taxon>Insecta</taxon>
        <taxon>Pterygota</taxon>
        <taxon>Neoptera</taxon>
        <taxon>Paraneoptera</taxon>
        <taxon>Hemiptera</taxon>
        <taxon>Heteroptera</taxon>
        <taxon>Panheteroptera</taxon>
        <taxon>Nepomorpha</taxon>
        <taxon>Nepidae</taxon>
        <taxon>Ranatrinae</taxon>
        <taxon>Ranatra</taxon>
    </lineage>
</organism>
<keyword evidence="3" id="KW-1185">Reference proteome</keyword>
<protein>
    <submittedName>
        <fullName evidence="2">Uncharacterized protein</fullName>
    </submittedName>
</protein>
<sequence length="203" mass="23268">MSTHRDRWDFFFPEVAPTRPREKGSPVTDKPAVIHAESNEAAYFIKVFLDLSECEDTEFGMKSVIRNVEDSKKGIGLDGLDSVNIRLPGWAPWLFTHATSFRVQDVYVPEFDNRGDEHLRRTFIGDGMHNRMSLCGRVRTLWTEELYSVMEKVSTIEWKRTNFLEVCFFKGHKEHISGGIAPPRLRTTRRAPPPGRNPGSSQS</sequence>
<evidence type="ECO:0000313" key="2">
    <source>
        <dbReference type="EMBL" id="KAL1123404.1"/>
    </source>
</evidence>
<gene>
    <name evidence="2" type="ORF">AAG570_002484</name>
</gene>
<dbReference type="AlphaFoldDB" id="A0ABD0YW43"/>
<evidence type="ECO:0000313" key="3">
    <source>
        <dbReference type="Proteomes" id="UP001558652"/>
    </source>
</evidence>
<comment type="caution">
    <text evidence="2">The sequence shown here is derived from an EMBL/GenBank/DDBJ whole genome shotgun (WGS) entry which is preliminary data.</text>
</comment>
<reference evidence="2 3" key="1">
    <citation type="submission" date="2024-07" db="EMBL/GenBank/DDBJ databases">
        <title>Chromosome-level genome assembly of the water stick insect Ranatra chinensis (Heteroptera: Nepidae).</title>
        <authorList>
            <person name="Liu X."/>
        </authorList>
    </citation>
    <scope>NUCLEOTIDE SEQUENCE [LARGE SCALE GENOMIC DNA]</scope>
    <source>
        <strain evidence="2">Cailab_2021Rc</strain>
        <tissue evidence="2">Muscle</tissue>
    </source>
</reference>
<accession>A0ABD0YW43</accession>
<evidence type="ECO:0000256" key="1">
    <source>
        <dbReference type="SAM" id="MobiDB-lite"/>
    </source>
</evidence>
<feature type="region of interest" description="Disordered" evidence="1">
    <location>
        <begin position="179"/>
        <end position="203"/>
    </location>
</feature>
<dbReference type="Proteomes" id="UP001558652">
    <property type="component" value="Unassembled WGS sequence"/>
</dbReference>
<proteinExistence type="predicted"/>
<dbReference type="EMBL" id="JBFDAA010000012">
    <property type="protein sequence ID" value="KAL1123404.1"/>
    <property type="molecule type" value="Genomic_DNA"/>
</dbReference>
<name>A0ABD0YW43_9HEMI</name>